<dbReference type="Pfam" id="PF04480">
    <property type="entry name" value="DUF559"/>
    <property type="match status" value="1"/>
</dbReference>
<feature type="domain" description="AbiEi antitoxin N-terminal" evidence="2">
    <location>
        <begin position="4"/>
        <end position="45"/>
    </location>
</feature>
<dbReference type="InterPro" id="IPR011335">
    <property type="entry name" value="Restrct_endonuc-II-like"/>
</dbReference>
<gene>
    <name evidence="3" type="ORF">MCHUDSM44219_00664</name>
</gene>
<feature type="domain" description="DUF559" evidence="1">
    <location>
        <begin position="188"/>
        <end position="282"/>
    </location>
</feature>
<evidence type="ECO:0000259" key="2">
    <source>
        <dbReference type="Pfam" id="PF13338"/>
    </source>
</evidence>
<dbReference type="Pfam" id="PF13338">
    <property type="entry name" value="AbiEi_4"/>
    <property type="match status" value="1"/>
</dbReference>
<evidence type="ECO:0000259" key="1">
    <source>
        <dbReference type="Pfam" id="PF04480"/>
    </source>
</evidence>
<dbReference type="RefSeq" id="WP_048416798.1">
    <property type="nucleotide sequence ID" value="NZ_JYNX01000016.1"/>
</dbReference>
<reference evidence="3 4" key="1">
    <citation type="journal article" date="2015" name="Genome Biol. Evol.">
        <title>Characterization of Three Mycobacterium spp. with Potential Use in Bioremediation by Genome Sequencing and Comparative Genomics.</title>
        <authorList>
            <person name="Das S."/>
            <person name="Pettersson B.M."/>
            <person name="Behra P.R."/>
            <person name="Ramesh M."/>
            <person name="Dasgupta S."/>
            <person name="Bhattacharya A."/>
            <person name="Kirsebom L.A."/>
        </authorList>
    </citation>
    <scope>NUCLEOTIDE SEQUENCE [LARGE SCALE GENOMIC DNA]</scope>
    <source>
        <strain evidence="3 4">DSM 44219</strain>
    </source>
</reference>
<dbReference type="Gene3D" id="3.40.960.10">
    <property type="entry name" value="VSR Endonuclease"/>
    <property type="match status" value="1"/>
</dbReference>
<sequence>MVSEYLRRHDGVITLEQARAAGMSPRAVQRRLQSGRWRRCTRGVYFADDRPFTDEARIRAAVWGYGRSAVASGLSAAWWHGLTQFAPDLPEVTVPRDSHGRRHADTRLRRRDLRDADVAEIRGLRVTSLPLTVVEAAAQRGGGAQLLDRALQRRVDLDSLWRAHLRNKGRTGAPRSRRLLQAASDGARSAAERLLHRLLRDAGISGWKANLLVGGYRVDVGFPHAKVAIEVDGFAFHSGAEAFQIDRERQNDIVLRRWQVLRFTWLDLTEYPERVIRLIRAAVSAR</sequence>
<keyword evidence="4" id="KW-1185">Reference proteome</keyword>
<organism evidence="3 4">
    <name type="scientific">Mycolicibacterium chubuense</name>
    <name type="common">Mycobacterium chubuense</name>
    <dbReference type="NCBI Taxonomy" id="1800"/>
    <lineage>
        <taxon>Bacteria</taxon>
        <taxon>Bacillati</taxon>
        <taxon>Actinomycetota</taxon>
        <taxon>Actinomycetes</taxon>
        <taxon>Mycobacteriales</taxon>
        <taxon>Mycobacteriaceae</taxon>
        <taxon>Mycolicibacterium</taxon>
    </lineage>
</organism>
<comment type="caution">
    <text evidence="3">The sequence shown here is derived from an EMBL/GenBank/DDBJ whole genome shotgun (WGS) entry which is preliminary data.</text>
</comment>
<dbReference type="SUPFAM" id="SSF52980">
    <property type="entry name" value="Restriction endonuclease-like"/>
    <property type="match status" value="1"/>
</dbReference>
<evidence type="ECO:0008006" key="5">
    <source>
        <dbReference type="Google" id="ProtNLM"/>
    </source>
</evidence>
<dbReference type="InterPro" id="IPR007569">
    <property type="entry name" value="DUF559"/>
</dbReference>
<name>A0A0J6WRJ0_MYCCU</name>
<proteinExistence type="predicted"/>
<dbReference type="OrthoDB" id="5243722at2"/>
<accession>A0A0J6WRJ0</accession>
<evidence type="ECO:0000313" key="4">
    <source>
        <dbReference type="Proteomes" id="UP000036176"/>
    </source>
</evidence>
<dbReference type="EMBL" id="JYNX01000016">
    <property type="protein sequence ID" value="KMO84372.1"/>
    <property type="molecule type" value="Genomic_DNA"/>
</dbReference>
<dbReference type="InterPro" id="IPR025159">
    <property type="entry name" value="AbiEi_N"/>
</dbReference>
<dbReference type="PATRIC" id="fig|1800.3.peg.667"/>
<dbReference type="Proteomes" id="UP000036176">
    <property type="component" value="Unassembled WGS sequence"/>
</dbReference>
<protein>
    <recommendedName>
        <fullName evidence="5">DUF559 domain-containing protein</fullName>
    </recommendedName>
</protein>
<evidence type="ECO:0000313" key="3">
    <source>
        <dbReference type="EMBL" id="KMO84372.1"/>
    </source>
</evidence>
<dbReference type="AlphaFoldDB" id="A0A0J6WRJ0"/>